<comment type="subcellular location">
    <subcellularLocation>
        <location evidence="1 8">Nucleus</location>
    </subcellularLocation>
</comment>
<dbReference type="GO" id="GO:0070847">
    <property type="term" value="C:core mediator complex"/>
    <property type="evidence" value="ECO:0007669"/>
    <property type="project" value="TreeGrafter"/>
</dbReference>
<dbReference type="InterPro" id="IPR044888">
    <property type="entry name" value="Mediatior_Med7_sf"/>
</dbReference>
<evidence type="ECO:0000256" key="8">
    <source>
        <dbReference type="RuleBase" id="RU364060"/>
    </source>
</evidence>
<dbReference type="InterPro" id="IPR037212">
    <property type="entry name" value="Med7/Med21-like"/>
</dbReference>
<evidence type="ECO:0000256" key="6">
    <source>
        <dbReference type="ARBA" id="ARBA00023163"/>
    </source>
</evidence>
<evidence type="ECO:0000256" key="4">
    <source>
        <dbReference type="ARBA" id="ARBA00023015"/>
    </source>
</evidence>
<organism evidence="11 12">
    <name type="scientific">Magnusiomyces paraingens</name>
    <dbReference type="NCBI Taxonomy" id="2606893"/>
    <lineage>
        <taxon>Eukaryota</taxon>
        <taxon>Fungi</taxon>
        <taxon>Dikarya</taxon>
        <taxon>Ascomycota</taxon>
        <taxon>Saccharomycotina</taxon>
        <taxon>Dipodascomycetes</taxon>
        <taxon>Dipodascales</taxon>
        <taxon>Dipodascaceae</taxon>
        <taxon>Magnusiomyces</taxon>
    </lineage>
</organism>
<dbReference type="PANTHER" id="PTHR21428:SF11">
    <property type="entry name" value="MEDIATOR OF RNA POLYMERASE II TRANSCRIPTION SUBUNIT 7"/>
    <property type="match status" value="1"/>
</dbReference>
<dbReference type="Proteomes" id="UP000398389">
    <property type="component" value="Unassembled WGS sequence"/>
</dbReference>
<gene>
    <name evidence="11" type="ORF">SAPINGB_P002430</name>
</gene>
<evidence type="ECO:0000313" key="11">
    <source>
        <dbReference type="EMBL" id="VVT49761.1"/>
    </source>
</evidence>
<dbReference type="Gene3D" id="6.10.140.1520">
    <property type="match status" value="1"/>
</dbReference>
<dbReference type="EMBL" id="CABVLU010000002">
    <property type="protein sequence ID" value="VVT49761.1"/>
    <property type="molecule type" value="Genomic_DNA"/>
</dbReference>
<dbReference type="OrthoDB" id="10253553at2759"/>
<dbReference type="GeneID" id="43581249"/>
<dbReference type="GO" id="GO:0003712">
    <property type="term" value="F:transcription coregulator activity"/>
    <property type="evidence" value="ECO:0007669"/>
    <property type="project" value="InterPro"/>
</dbReference>
<feature type="compositionally biased region" description="Polar residues" evidence="10">
    <location>
        <begin position="97"/>
        <end position="106"/>
    </location>
</feature>
<evidence type="ECO:0000256" key="3">
    <source>
        <dbReference type="ARBA" id="ARBA00020631"/>
    </source>
</evidence>
<accession>A0A5E8BFY6</accession>
<sequence>MSDPPQNELSATVPPPPAYYKFFTNENVTKKRDAASKGTPVEFPLTLLEPPAPPESPGAYRSFGNVWQTDNKLMSLKDVGIAQLYSDNDDGNDKSQESNSLAQDTTRVVPRRAQELKKLVATLLVKFVELAGVMSVQPEGFPALVEDMRIVLINVHHLLNEYRPHQSRESLLELLEQQIAAKREEIGKLRESNDEIRDRIASLSTRFRRLLTEEKKEEQEAAAVAATATAATATAATATAMNDGALQSGIAAAVGNSGVVSGHNKHKALSARTLDQLSWSLLDYSRPA</sequence>
<dbReference type="Gene3D" id="6.10.140.200">
    <property type="match status" value="1"/>
</dbReference>
<evidence type="ECO:0000313" key="12">
    <source>
        <dbReference type="Proteomes" id="UP000398389"/>
    </source>
</evidence>
<name>A0A5E8BFY6_9ASCO</name>
<dbReference type="InterPro" id="IPR009244">
    <property type="entry name" value="Mediatior_Med7"/>
</dbReference>
<keyword evidence="5 8" id="KW-0010">Activator</keyword>
<protein>
    <recommendedName>
        <fullName evidence="3 8">Mediator of RNA polymerase II transcription subunit 7</fullName>
    </recommendedName>
</protein>
<dbReference type="GO" id="GO:0006357">
    <property type="term" value="P:regulation of transcription by RNA polymerase II"/>
    <property type="evidence" value="ECO:0007669"/>
    <property type="project" value="InterPro"/>
</dbReference>
<evidence type="ECO:0000256" key="9">
    <source>
        <dbReference type="SAM" id="Coils"/>
    </source>
</evidence>
<keyword evidence="7 8" id="KW-0539">Nucleus</keyword>
<keyword evidence="12" id="KW-1185">Reference proteome</keyword>
<comment type="similarity">
    <text evidence="2 8">Belongs to the Mediator complex subunit 7 family.</text>
</comment>
<evidence type="ECO:0000256" key="2">
    <source>
        <dbReference type="ARBA" id="ARBA00009994"/>
    </source>
</evidence>
<keyword evidence="9" id="KW-0175">Coiled coil</keyword>
<keyword evidence="4 8" id="KW-0805">Transcription regulation</keyword>
<reference evidence="11 12" key="1">
    <citation type="submission" date="2019-09" db="EMBL/GenBank/DDBJ databases">
        <authorList>
            <person name="Brejova B."/>
        </authorList>
    </citation>
    <scope>NUCLEOTIDE SEQUENCE [LARGE SCALE GENOMIC DNA]</scope>
</reference>
<dbReference type="SUPFAM" id="SSF140718">
    <property type="entry name" value="Mediator hinge subcomplex-like"/>
    <property type="match status" value="1"/>
</dbReference>
<evidence type="ECO:0000256" key="7">
    <source>
        <dbReference type="ARBA" id="ARBA00023242"/>
    </source>
</evidence>
<proteinExistence type="inferred from homology"/>
<keyword evidence="6 8" id="KW-0804">Transcription</keyword>
<evidence type="ECO:0000256" key="10">
    <source>
        <dbReference type="SAM" id="MobiDB-lite"/>
    </source>
</evidence>
<dbReference type="Pfam" id="PF05983">
    <property type="entry name" value="Med7"/>
    <property type="match status" value="1"/>
</dbReference>
<evidence type="ECO:0000256" key="5">
    <source>
        <dbReference type="ARBA" id="ARBA00023159"/>
    </source>
</evidence>
<feature type="region of interest" description="Disordered" evidence="10">
    <location>
        <begin position="87"/>
        <end position="108"/>
    </location>
</feature>
<dbReference type="RefSeq" id="XP_031853040.1">
    <property type="nucleotide sequence ID" value="XM_031997149.1"/>
</dbReference>
<dbReference type="AlphaFoldDB" id="A0A5E8BFY6"/>
<feature type="coiled-coil region" evidence="9">
    <location>
        <begin position="165"/>
        <end position="206"/>
    </location>
</feature>
<comment type="subunit">
    <text evidence="8">Component of the Mediator complex.</text>
</comment>
<dbReference type="PANTHER" id="PTHR21428">
    <property type="entry name" value="MEDIATOR OF RNA POLYMERASE II TRANSCRIPTION SUBUNIT 7"/>
    <property type="match status" value="1"/>
</dbReference>
<evidence type="ECO:0000256" key="1">
    <source>
        <dbReference type="ARBA" id="ARBA00004123"/>
    </source>
</evidence>
<comment type="function">
    <text evidence="8">Component of the Mediator complex, a coactivator involved in the regulated transcription of nearly all RNA polymerase II-dependent genes. Mediator functions as a bridge to convey information from gene-specific regulatory proteins to the basal RNA polymerase II transcription machinery.</text>
</comment>
<dbReference type="GO" id="GO:0016592">
    <property type="term" value="C:mediator complex"/>
    <property type="evidence" value="ECO:0007669"/>
    <property type="project" value="InterPro"/>
</dbReference>